<dbReference type="PANTHER" id="PTHR35810">
    <property type="entry name" value="CYTOPLASMIC PROTEIN-RELATED"/>
    <property type="match status" value="1"/>
</dbReference>
<reference evidence="2 3" key="1">
    <citation type="journal article" date="2016" name="Environ. Microbiol.">
        <title>Genomic resolution of a cold subsurface aquifer community provides metabolic insights for novel microbes adapted to high CO concentrations.</title>
        <authorList>
            <person name="Probst A.J."/>
            <person name="Castelle C.J."/>
            <person name="Singh A."/>
            <person name="Brown C.T."/>
            <person name="Anantharaman K."/>
            <person name="Sharon I."/>
            <person name="Hug L.A."/>
            <person name="Burstein D."/>
            <person name="Emerson J.B."/>
            <person name="Thomas B.C."/>
            <person name="Banfield J.F."/>
        </authorList>
    </citation>
    <scope>NUCLEOTIDE SEQUENCE [LARGE SCALE GENOMIC DNA]</scope>
    <source>
        <strain evidence="2">CG1_02_38_46</strain>
    </source>
</reference>
<evidence type="ECO:0000313" key="2">
    <source>
        <dbReference type="EMBL" id="OIN98618.1"/>
    </source>
</evidence>
<dbReference type="InterPro" id="IPR011204">
    <property type="entry name" value="Virulence_RhuM-like"/>
</dbReference>
<comment type="caution">
    <text evidence="2">The sequence shown here is derived from an EMBL/GenBank/DDBJ whole genome shotgun (WGS) entry which is preliminary data.</text>
</comment>
<dbReference type="PIRSF" id="PIRSF015268">
    <property type="entry name" value="Virulence_RhuM"/>
    <property type="match status" value="1"/>
</dbReference>
<evidence type="ECO:0000256" key="1">
    <source>
        <dbReference type="SAM" id="Coils"/>
    </source>
</evidence>
<dbReference type="Pfam" id="PF13310">
    <property type="entry name" value="Virulence_RhuM"/>
    <property type="match status" value="1"/>
</dbReference>
<dbReference type="AlphaFoldDB" id="A0A1J4SIZ5"/>
<dbReference type="PANTHER" id="PTHR35810:SF1">
    <property type="entry name" value="CYTOPLASMIC PROTEIN"/>
    <property type="match status" value="1"/>
</dbReference>
<dbReference type="EMBL" id="MNUO01000008">
    <property type="protein sequence ID" value="OIN98618.1"/>
    <property type="molecule type" value="Genomic_DNA"/>
</dbReference>
<dbReference type="STRING" id="1817893.AUJ66_00695"/>
<gene>
    <name evidence="2" type="ORF">AUJ66_00695</name>
</gene>
<name>A0A1J4SIZ5_9BACT</name>
<sequence>MEKSKDIILYTSEDGRAKLQVSIDGETVWLSQKQMAELFQCSSDNIGLHLKNIFKDGELEESSVTEEYSVTASDGKKYRVKHYNLDAIISVGYRVNSVKGTQFRVWATKVLKEYVVKGFALDDQRLKSGKSLRKEYFDELLERIRDIRASERIFYQKITDIYAQCSADYDPGSQITQEFYATVQNKLHWAIHRHTAAELIAKRVSACKPYMGLTIWKNAPKGRIRRTDVTIAKNYLTETELRQLNRIVTMYLDYAETQAEKQQTMTMKDWVSKLDAFLKFNEKDVLTNFGKVSAEVAQELAEKEFEKYEEKVRKIQASQPVSDFDKLVEKTRLLEKKSTGKRNHKGKP</sequence>
<dbReference type="Proteomes" id="UP000182278">
    <property type="component" value="Unassembled WGS sequence"/>
</dbReference>
<keyword evidence="1" id="KW-0175">Coiled coil</keyword>
<protein>
    <submittedName>
        <fullName evidence="2">Hydroxyacid dehydrogenase</fullName>
    </submittedName>
</protein>
<feature type="coiled-coil region" evidence="1">
    <location>
        <begin position="291"/>
        <end position="318"/>
    </location>
</feature>
<organism evidence="2 3">
    <name type="scientific">Candidatus Desantisbacteria bacterium CG1_02_38_46</name>
    <dbReference type="NCBI Taxonomy" id="1817893"/>
    <lineage>
        <taxon>Bacteria</taxon>
        <taxon>Candidatus Desantisiibacteriota</taxon>
    </lineage>
</organism>
<evidence type="ECO:0000313" key="3">
    <source>
        <dbReference type="Proteomes" id="UP000182278"/>
    </source>
</evidence>
<proteinExistence type="predicted"/>
<accession>A0A1J4SIZ5</accession>